<dbReference type="InterPro" id="IPR005162">
    <property type="entry name" value="Retrotrans_gag_dom"/>
</dbReference>
<comment type="caution">
    <text evidence="2">The sequence shown here is derived from an EMBL/GenBank/DDBJ whole genome shotgun (WGS) entry which is preliminary data.</text>
</comment>
<dbReference type="OrthoDB" id="1732768at2759"/>
<accession>A0A5A7SQ53</accession>
<feature type="domain" description="Retrotransposon gag" evidence="1">
    <location>
        <begin position="85"/>
        <end position="137"/>
    </location>
</feature>
<evidence type="ECO:0000259" key="1">
    <source>
        <dbReference type="Pfam" id="PF03732"/>
    </source>
</evidence>
<dbReference type="Proteomes" id="UP000321393">
    <property type="component" value="Unassembled WGS sequence"/>
</dbReference>
<dbReference type="EMBL" id="SSTE01020899">
    <property type="protein sequence ID" value="KAA0033334.1"/>
    <property type="molecule type" value="Genomic_DNA"/>
</dbReference>
<sequence>MEPQGRPSRGRQVATDVSTIGSANRVVDDYLMPTNSNLDKRFSIERLKPLGATTFEGTTDPADVEKWLNLIEKCFGVMNYPEERKVKASRRNEFMSFIQSDMSVEEYESRFTKLAKNALAFVIDEIDKCKRFEQGLKGEIRTSVMASMNWLDFAKLVEATMRVESNLA</sequence>
<organism evidence="2 3">
    <name type="scientific">Cucumis melo var. makuwa</name>
    <name type="common">Oriental melon</name>
    <dbReference type="NCBI Taxonomy" id="1194695"/>
    <lineage>
        <taxon>Eukaryota</taxon>
        <taxon>Viridiplantae</taxon>
        <taxon>Streptophyta</taxon>
        <taxon>Embryophyta</taxon>
        <taxon>Tracheophyta</taxon>
        <taxon>Spermatophyta</taxon>
        <taxon>Magnoliopsida</taxon>
        <taxon>eudicotyledons</taxon>
        <taxon>Gunneridae</taxon>
        <taxon>Pentapetalae</taxon>
        <taxon>rosids</taxon>
        <taxon>fabids</taxon>
        <taxon>Cucurbitales</taxon>
        <taxon>Cucurbitaceae</taxon>
        <taxon>Benincaseae</taxon>
        <taxon>Cucumis</taxon>
    </lineage>
</organism>
<protein>
    <recommendedName>
        <fullName evidence="1">Retrotransposon gag domain-containing protein</fullName>
    </recommendedName>
</protein>
<evidence type="ECO:0000313" key="3">
    <source>
        <dbReference type="Proteomes" id="UP000321393"/>
    </source>
</evidence>
<dbReference type="Pfam" id="PF03732">
    <property type="entry name" value="Retrotrans_gag"/>
    <property type="match status" value="1"/>
</dbReference>
<name>A0A5A7SQ53_CUCMM</name>
<reference evidence="2 3" key="1">
    <citation type="submission" date="2019-08" db="EMBL/GenBank/DDBJ databases">
        <title>Draft genome sequences of two oriental melons (Cucumis melo L. var makuwa).</title>
        <authorList>
            <person name="Kwon S.-Y."/>
        </authorList>
    </citation>
    <scope>NUCLEOTIDE SEQUENCE [LARGE SCALE GENOMIC DNA]</scope>
    <source>
        <strain evidence="3">cv. SW 3</strain>
        <tissue evidence="2">Leaf</tissue>
    </source>
</reference>
<proteinExistence type="predicted"/>
<dbReference type="AlphaFoldDB" id="A0A5A7SQ53"/>
<gene>
    <name evidence="2" type="ORF">E6C27_scaffold845G001530</name>
</gene>
<evidence type="ECO:0000313" key="2">
    <source>
        <dbReference type="EMBL" id="KAA0033334.1"/>
    </source>
</evidence>